<dbReference type="Pfam" id="PF05184">
    <property type="entry name" value="SapB_1"/>
    <property type="match status" value="1"/>
</dbReference>
<dbReference type="InterPro" id="IPR008138">
    <property type="entry name" value="SapB_2"/>
</dbReference>
<gene>
    <name evidence="7" type="ORF">OIU77_020496</name>
</gene>
<evidence type="ECO:0000256" key="5">
    <source>
        <dbReference type="ARBA" id="ARBA00023180"/>
    </source>
</evidence>
<dbReference type="PROSITE" id="PS50015">
    <property type="entry name" value="SAP_B"/>
    <property type="match status" value="1"/>
</dbReference>
<dbReference type="Pfam" id="PF03489">
    <property type="entry name" value="SapB_2"/>
    <property type="match status" value="2"/>
</dbReference>
<sequence length="273" mass="30631">MEYPSTLLPYINYSSHCPEVKTLSSTHISPHTQIKPQEEESVSFLVVKGIMDLRTGLLFLLALGAASSIAARQMAATEILSTTAETYEISVEIIENQEQENTIQTTNNVKRKDEVCTLCEEFASQALNYLAENKTQTEILEKLHRSCSRLTTFEQQCITLVDYYSSIFFTYVSSAQSEDFCHKFNLCQEMLIFSAKRHDDSCGICQLAVSEVLVKLKDPDTQLECKRMVFEYGPAILTNAEQFLETTDLCTMLHACKGPEDSIEALTVLKAGS</sequence>
<evidence type="ECO:0000313" key="7">
    <source>
        <dbReference type="EMBL" id="KAJ6395242.1"/>
    </source>
</evidence>
<keyword evidence="4" id="KW-1015">Disulfide bond</keyword>
<keyword evidence="8" id="KW-1185">Reference proteome</keyword>
<keyword evidence="5" id="KW-0325">Glycoprotein</keyword>
<dbReference type="Proteomes" id="UP001141253">
    <property type="component" value="Chromosome 4"/>
</dbReference>
<evidence type="ECO:0000256" key="2">
    <source>
        <dbReference type="ARBA" id="ARBA00022750"/>
    </source>
</evidence>
<reference evidence="7" key="1">
    <citation type="submission" date="2022-10" db="EMBL/GenBank/DDBJ databases">
        <authorList>
            <person name="Hyden B.L."/>
            <person name="Feng K."/>
            <person name="Yates T."/>
            <person name="Jawdy S."/>
            <person name="Smart L.B."/>
            <person name="Muchero W."/>
        </authorList>
    </citation>
    <scope>NUCLEOTIDE SEQUENCE</scope>
    <source>
        <tissue evidence="7">Shoot tip</tissue>
    </source>
</reference>
<evidence type="ECO:0000256" key="1">
    <source>
        <dbReference type="ARBA" id="ARBA00022670"/>
    </source>
</evidence>
<name>A0ABQ9C6L5_9ROSI</name>
<dbReference type="Gene3D" id="1.10.225.10">
    <property type="entry name" value="Saposin-like"/>
    <property type="match status" value="2"/>
</dbReference>
<dbReference type="InterPro" id="IPR008139">
    <property type="entry name" value="SaposinB_dom"/>
</dbReference>
<evidence type="ECO:0000259" key="6">
    <source>
        <dbReference type="PROSITE" id="PS50015"/>
    </source>
</evidence>
<dbReference type="SUPFAM" id="SSF47862">
    <property type="entry name" value="Saposin"/>
    <property type="match status" value="2"/>
</dbReference>
<evidence type="ECO:0000256" key="3">
    <source>
        <dbReference type="ARBA" id="ARBA00023145"/>
    </source>
</evidence>
<keyword evidence="2" id="KW-0378">Hydrolase</keyword>
<dbReference type="PANTHER" id="PTHR11480">
    <property type="entry name" value="SAPOSIN-RELATED"/>
    <property type="match status" value="1"/>
</dbReference>
<accession>A0ABQ9C6L5</accession>
<keyword evidence="3" id="KW-0865">Zymogen</keyword>
<dbReference type="InterPro" id="IPR011001">
    <property type="entry name" value="Saposin-like"/>
</dbReference>
<protein>
    <recommendedName>
        <fullName evidence="6">Saposin B-type domain-containing protein</fullName>
    </recommendedName>
</protein>
<dbReference type="SMART" id="SM00741">
    <property type="entry name" value="SapB"/>
    <property type="match status" value="2"/>
</dbReference>
<dbReference type="PANTHER" id="PTHR11480:SF3">
    <property type="entry name" value="BCDNA.GH08312"/>
    <property type="match status" value="1"/>
</dbReference>
<dbReference type="InterPro" id="IPR007856">
    <property type="entry name" value="SapB_1"/>
</dbReference>
<evidence type="ECO:0000313" key="8">
    <source>
        <dbReference type="Proteomes" id="UP001141253"/>
    </source>
</evidence>
<comment type="caution">
    <text evidence="7">The sequence shown here is derived from an EMBL/GenBank/DDBJ whole genome shotgun (WGS) entry which is preliminary data.</text>
</comment>
<dbReference type="InterPro" id="IPR051428">
    <property type="entry name" value="Sphingo_Act-Surfact_Prot"/>
</dbReference>
<keyword evidence="1" id="KW-0645">Protease</keyword>
<feature type="domain" description="Saposin B-type" evidence="6">
    <location>
        <begin position="112"/>
        <end position="191"/>
    </location>
</feature>
<keyword evidence="2" id="KW-0064">Aspartyl protease</keyword>
<organism evidence="7 8">
    <name type="scientific">Salix suchowensis</name>
    <dbReference type="NCBI Taxonomy" id="1278906"/>
    <lineage>
        <taxon>Eukaryota</taxon>
        <taxon>Viridiplantae</taxon>
        <taxon>Streptophyta</taxon>
        <taxon>Embryophyta</taxon>
        <taxon>Tracheophyta</taxon>
        <taxon>Spermatophyta</taxon>
        <taxon>Magnoliopsida</taxon>
        <taxon>eudicotyledons</taxon>
        <taxon>Gunneridae</taxon>
        <taxon>Pentapetalae</taxon>
        <taxon>rosids</taxon>
        <taxon>fabids</taxon>
        <taxon>Malpighiales</taxon>
        <taxon>Salicaceae</taxon>
        <taxon>Saliceae</taxon>
        <taxon>Salix</taxon>
    </lineage>
</organism>
<reference evidence="7" key="2">
    <citation type="journal article" date="2023" name="Int. J. Mol. Sci.">
        <title>De Novo Assembly and Annotation of 11 Diverse Shrub Willow (Salix) Genomes Reveals Novel Gene Organization in Sex-Linked Regions.</title>
        <authorList>
            <person name="Hyden B."/>
            <person name="Feng K."/>
            <person name="Yates T.B."/>
            <person name="Jawdy S."/>
            <person name="Cereghino C."/>
            <person name="Smart L.B."/>
            <person name="Muchero W."/>
        </authorList>
    </citation>
    <scope>NUCLEOTIDE SEQUENCE</scope>
    <source>
        <tissue evidence="7">Shoot tip</tissue>
    </source>
</reference>
<evidence type="ECO:0000256" key="4">
    <source>
        <dbReference type="ARBA" id="ARBA00023157"/>
    </source>
</evidence>
<dbReference type="EMBL" id="JAPFFI010000004">
    <property type="protein sequence ID" value="KAJ6395242.1"/>
    <property type="molecule type" value="Genomic_DNA"/>
</dbReference>
<proteinExistence type="predicted"/>